<evidence type="ECO:0000256" key="1">
    <source>
        <dbReference type="SAM" id="MobiDB-lite"/>
    </source>
</evidence>
<evidence type="ECO:0000313" key="3">
    <source>
        <dbReference type="Proteomes" id="UP001341281"/>
    </source>
</evidence>
<dbReference type="AlphaFoldDB" id="A0AAQ3SL41"/>
<organism evidence="2 3">
    <name type="scientific">Paspalum notatum var. saurae</name>
    <dbReference type="NCBI Taxonomy" id="547442"/>
    <lineage>
        <taxon>Eukaryota</taxon>
        <taxon>Viridiplantae</taxon>
        <taxon>Streptophyta</taxon>
        <taxon>Embryophyta</taxon>
        <taxon>Tracheophyta</taxon>
        <taxon>Spermatophyta</taxon>
        <taxon>Magnoliopsida</taxon>
        <taxon>Liliopsida</taxon>
        <taxon>Poales</taxon>
        <taxon>Poaceae</taxon>
        <taxon>PACMAD clade</taxon>
        <taxon>Panicoideae</taxon>
        <taxon>Andropogonodae</taxon>
        <taxon>Paspaleae</taxon>
        <taxon>Paspalinae</taxon>
        <taxon>Paspalum</taxon>
    </lineage>
</organism>
<proteinExistence type="predicted"/>
<dbReference type="Proteomes" id="UP001341281">
    <property type="component" value="Chromosome 01"/>
</dbReference>
<accession>A0AAQ3SL41</accession>
<dbReference type="PANTHER" id="PTHR32133:SF370">
    <property type="entry name" value="F-BOX DOMAIN-CONTAINING PROTEIN"/>
    <property type="match status" value="1"/>
</dbReference>
<dbReference type="InterPro" id="IPR036047">
    <property type="entry name" value="F-box-like_dom_sf"/>
</dbReference>
<evidence type="ECO:0000313" key="2">
    <source>
        <dbReference type="EMBL" id="WVZ53970.1"/>
    </source>
</evidence>
<protein>
    <submittedName>
        <fullName evidence="2">Uncharacterized protein</fullName>
    </submittedName>
</protein>
<dbReference type="EMBL" id="CP144745">
    <property type="protein sequence ID" value="WVZ53970.1"/>
    <property type="molecule type" value="Genomic_DNA"/>
</dbReference>
<sequence length="346" mass="38239">SFSQVGSDSCSLRTLRVGSVLVPYFVRSWFHGTAIKKTVAPPVHPTCRRRRGASDELIEEVLLRLPPDIPASIARAGLVRKHRRRLLSDPDFPRRFPEFHRRSPPARLPLQQPPPAMTPRDSHHGRVLLIDGFDYVVRVPIADEWSSRASAACDHLDCHRKPFVVVVMGTSCTTLGTGTTYSYVNSSAAGTWGKPVYSPHSDHAIGGRPRSTLVGDALYFIILKYDLGTGQCTLLSYLESETQPFIKLFGPIELTATVDGRLGFVRVEKSGLCVWSMEEAEGARWARVGSAEGVGVIFVTVEDQLFTVNLRSGKATKVYEHRCLSNAMVVPCMSFFIPSNDPSQES</sequence>
<dbReference type="SUPFAM" id="SSF81383">
    <property type="entry name" value="F-box domain"/>
    <property type="match status" value="1"/>
</dbReference>
<feature type="non-terminal residue" evidence="2">
    <location>
        <position position="1"/>
    </location>
</feature>
<name>A0AAQ3SL41_PASNO</name>
<dbReference type="PANTHER" id="PTHR32133">
    <property type="entry name" value="OS07G0120400 PROTEIN"/>
    <property type="match status" value="1"/>
</dbReference>
<feature type="region of interest" description="Disordered" evidence="1">
    <location>
        <begin position="97"/>
        <end position="121"/>
    </location>
</feature>
<keyword evidence="3" id="KW-1185">Reference proteome</keyword>
<reference evidence="2 3" key="1">
    <citation type="submission" date="2024-02" db="EMBL/GenBank/DDBJ databases">
        <title>High-quality chromosome-scale genome assembly of Pensacola bahiagrass (Paspalum notatum Flugge var. saurae).</title>
        <authorList>
            <person name="Vega J.M."/>
            <person name="Podio M."/>
            <person name="Orjuela J."/>
            <person name="Siena L.A."/>
            <person name="Pessino S.C."/>
            <person name="Combes M.C."/>
            <person name="Mariac C."/>
            <person name="Albertini E."/>
            <person name="Pupilli F."/>
            <person name="Ortiz J.P.A."/>
            <person name="Leblanc O."/>
        </authorList>
    </citation>
    <scope>NUCLEOTIDE SEQUENCE [LARGE SCALE GENOMIC DNA]</scope>
    <source>
        <strain evidence="2">R1</strain>
        <tissue evidence="2">Leaf</tissue>
    </source>
</reference>
<gene>
    <name evidence="2" type="ORF">U9M48_004851</name>
</gene>